<dbReference type="InterPro" id="IPR051458">
    <property type="entry name" value="Cyt/Met_Dipeptidase"/>
</dbReference>
<dbReference type="Gene3D" id="3.30.70.360">
    <property type="match status" value="1"/>
</dbReference>
<evidence type="ECO:0000256" key="3">
    <source>
        <dbReference type="ARBA" id="ARBA00022801"/>
    </source>
</evidence>
<evidence type="ECO:0000259" key="4">
    <source>
        <dbReference type="Pfam" id="PF07687"/>
    </source>
</evidence>
<dbReference type="KEGG" id="gms:SOIL9_30910"/>
<keyword evidence="1" id="KW-0645">Protease</keyword>
<evidence type="ECO:0000256" key="2">
    <source>
        <dbReference type="ARBA" id="ARBA00022723"/>
    </source>
</evidence>
<dbReference type="Pfam" id="PF01546">
    <property type="entry name" value="Peptidase_M20"/>
    <property type="match status" value="1"/>
</dbReference>
<dbReference type="NCBIfam" id="NF005914">
    <property type="entry name" value="PRK07907.1"/>
    <property type="match status" value="1"/>
</dbReference>
<dbReference type="InterPro" id="IPR002933">
    <property type="entry name" value="Peptidase_M20"/>
</dbReference>
<dbReference type="Gene3D" id="3.40.630.10">
    <property type="entry name" value="Zn peptidases"/>
    <property type="match status" value="1"/>
</dbReference>
<organism evidence="5 6">
    <name type="scientific">Gemmata massiliana</name>
    <dbReference type="NCBI Taxonomy" id="1210884"/>
    <lineage>
        <taxon>Bacteria</taxon>
        <taxon>Pseudomonadati</taxon>
        <taxon>Planctomycetota</taxon>
        <taxon>Planctomycetia</taxon>
        <taxon>Gemmatales</taxon>
        <taxon>Gemmataceae</taxon>
        <taxon>Gemmata</taxon>
    </lineage>
</organism>
<proteinExistence type="predicted"/>
<evidence type="ECO:0000313" key="6">
    <source>
        <dbReference type="Proteomes" id="UP000464178"/>
    </source>
</evidence>
<feature type="domain" description="Peptidase M20 dimerisation" evidence="4">
    <location>
        <begin position="195"/>
        <end position="355"/>
    </location>
</feature>
<keyword evidence="2" id="KW-0479">Metal-binding</keyword>
<reference evidence="5 6" key="1">
    <citation type="submission" date="2019-05" db="EMBL/GenBank/DDBJ databases">
        <authorList>
            <consortium name="Science for Life Laboratories"/>
        </authorList>
    </citation>
    <scope>NUCLEOTIDE SEQUENCE [LARGE SCALE GENOMIC DNA]</scope>
    <source>
        <strain evidence="5">Soil9</strain>
    </source>
</reference>
<dbReference type="RefSeq" id="WP_162669134.1">
    <property type="nucleotide sequence ID" value="NZ_LR593886.1"/>
</dbReference>
<dbReference type="GO" id="GO:0046872">
    <property type="term" value="F:metal ion binding"/>
    <property type="evidence" value="ECO:0007669"/>
    <property type="project" value="UniProtKB-KW"/>
</dbReference>
<dbReference type="AlphaFoldDB" id="A0A6P2D0I5"/>
<dbReference type="InterPro" id="IPR011650">
    <property type="entry name" value="Peptidase_M20_dimer"/>
</dbReference>
<dbReference type="Pfam" id="PF07687">
    <property type="entry name" value="M20_dimer"/>
    <property type="match status" value="1"/>
</dbReference>
<dbReference type="GO" id="GO:0008233">
    <property type="term" value="F:peptidase activity"/>
    <property type="evidence" value="ECO:0007669"/>
    <property type="project" value="UniProtKB-KW"/>
</dbReference>
<dbReference type="PANTHER" id="PTHR43270">
    <property type="entry name" value="BETA-ALA-HIS DIPEPTIDASE"/>
    <property type="match status" value="1"/>
</dbReference>
<keyword evidence="3" id="KW-0378">Hydrolase</keyword>
<sequence length="466" mass="50222">MQAALDWLNKNHEEIVQGLAELVAIQSISTDGEHNPEIDRTAKLTCDQMRQAGLHNVDVLKVGQSLPYAYGEWLEAPGKPTVFLYAHHDVQPVNFVEQWLSDPWKLTRRDGRLYARGSADDKGAISAQLAAIAAYRKTGNTLPVNIKMLVEGEEEVGSKNLLKFFETHRDRLKSDVIVVCDTENIEVGIPSITYSLRGIVAVRVDVTTAKIPVHSGMGGGTLPDAAIALNAILGRLYWDNGPLPIPGYYDEVRPLTDKERAGFNKLPADAEKVRQSIGMVPGARFSTEKGFSDYAQTWRRPAITVIAQEASSIKGASNQVLPKASAIVSCRIVPDQTPENVLKALTAFLTANPPWGCEVTVTPAGPPVKWWMTDPNGPAFEAALSAMRTGFDRDPVAIGGGGSIGFVGPLSELFGGAPALLMGIEDPASNAHAPNESLHEGDFKKLMASLVGLFANLGKLTPTTVK</sequence>
<dbReference type="SUPFAM" id="SSF53187">
    <property type="entry name" value="Zn-dependent exopeptidases"/>
    <property type="match status" value="1"/>
</dbReference>
<gene>
    <name evidence="5" type="ORF">SOIL9_30910</name>
</gene>
<dbReference type="GO" id="GO:0006508">
    <property type="term" value="P:proteolysis"/>
    <property type="evidence" value="ECO:0007669"/>
    <property type="project" value="UniProtKB-KW"/>
</dbReference>
<protein>
    <recommendedName>
        <fullName evidence="4">Peptidase M20 dimerisation domain-containing protein</fullName>
    </recommendedName>
</protein>
<dbReference type="PANTHER" id="PTHR43270:SF12">
    <property type="entry name" value="SUCCINYL-DIAMINOPIMELATE DESUCCINYLASE"/>
    <property type="match status" value="1"/>
</dbReference>
<keyword evidence="6" id="KW-1185">Reference proteome</keyword>
<evidence type="ECO:0000256" key="1">
    <source>
        <dbReference type="ARBA" id="ARBA00022670"/>
    </source>
</evidence>
<name>A0A6P2D0I5_9BACT</name>
<dbReference type="Proteomes" id="UP000464178">
    <property type="component" value="Chromosome"/>
</dbReference>
<dbReference type="EMBL" id="LR593886">
    <property type="protein sequence ID" value="VTR94623.1"/>
    <property type="molecule type" value="Genomic_DNA"/>
</dbReference>
<accession>A0A6P2D0I5</accession>
<evidence type="ECO:0000313" key="5">
    <source>
        <dbReference type="EMBL" id="VTR94623.1"/>
    </source>
</evidence>